<accession>A0AAV1DQU4</accession>
<evidence type="ECO:0000313" key="3">
    <source>
        <dbReference type="EMBL" id="CAI9109259.1"/>
    </source>
</evidence>
<keyword evidence="2" id="KW-0472">Membrane</keyword>
<evidence type="ECO:0000256" key="1">
    <source>
        <dbReference type="SAM" id="MobiDB-lite"/>
    </source>
</evidence>
<gene>
    <name evidence="3" type="ORF">OLC1_LOCUS17197</name>
</gene>
<dbReference type="PANTHER" id="PTHR33825:SF5">
    <property type="entry name" value="TRANSMEMBRANE PROTEIN"/>
    <property type="match status" value="1"/>
</dbReference>
<keyword evidence="2" id="KW-1133">Transmembrane helix</keyword>
<feature type="region of interest" description="Disordered" evidence="1">
    <location>
        <begin position="52"/>
        <end position="75"/>
    </location>
</feature>
<dbReference type="EMBL" id="OX459123">
    <property type="protein sequence ID" value="CAI9109259.1"/>
    <property type="molecule type" value="Genomic_DNA"/>
</dbReference>
<dbReference type="AlphaFoldDB" id="A0AAV1DQU4"/>
<protein>
    <submittedName>
        <fullName evidence="3">OLC1v1009048C3</fullName>
    </submittedName>
</protein>
<dbReference type="PANTHER" id="PTHR33825">
    <property type="entry name" value="CHITINASE-LIKE PROTEIN"/>
    <property type="match status" value="1"/>
</dbReference>
<keyword evidence="2" id="KW-0812">Transmembrane</keyword>
<keyword evidence="4" id="KW-1185">Reference proteome</keyword>
<evidence type="ECO:0000313" key="4">
    <source>
        <dbReference type="Proteomes" id="UP001161247"/>
    </source>
</evidence>
<reference evidence="3" key="1">
    <citation type="submission" date="2023-03" db="EMBL/GenBank/DDBJ databases">
        <authorList>
            <person name="Julca I."/>
        </authorList>
    </citation>
    <scope>NUCLEOTIDE SEQUENCE</scope>
</reference>
<sequence length="251" mass="27211">MLGTLRLQLPAAAAAVVVNPKCDGGPNFNENNHCRLILPLKSRRFTLSLSLQQQPQSGPIDSSDLTTSTVGSSSPPPIYLSQSTLTRRHIHILNFVACAAAISATWLFCSAIPALLAFRRAAISMEKLMDVTREELPDTMAAIRLSGMELSDLTMELSDLSQGFTKGVRSSTRAVRSAEEKLRQFTNTSPSASLQEVVTPGEPKASGPVVARTARGIKEGIVKGRAFVQMFFTVTSFTKILFNYLKPRAKA</sequence>
<evidence type="ECO:0000256" key="2">
    <source>
        <dbReference type="SAM" id="Phobius"/>
    </source>
</evidence>
<dbReference type="Proteomes" id="UP001161247">
    <property type="component" value="Chromosome 6"/>
</dbReference>
<proteinExistence type="predicted"/>
<name>A0AAV1DQU4_OLDCO</name>
<feature type="compositionally biased region" description="Polar residues" evidence="1">
    <location>
        <begin position="59"/>
        <end position="71"/>
    </location>
</feature>
<feature type="transmembrane region" description="Helical" evidence="2">
    <location>
        <begin position="92"/>
        <end position="118"/>
    </location>
</feature>
<organism evidence="3 4">
    <name type="scientific">Oldenlandia corymbosa var. corymbosa</name>
    <dbReference type="NCBI Taxonomy" id="529605"/>
    <lineage>
        <taxon>Eukaryota</taxon>
        <taxon>Viridiplantae</taxon>
        <taxon>Streptophyta</taxon>
        <taxon>Embryophyta</taxon>
        <taxon>Tracheophyta</taxon>
        <taxon>Spermatophyta</taxon>
        <taxon>Magnoliopsida</taxon>
        <taxon>eudicotyledons</taxon>
        <taxon>Gunneridae</taxon>
        <taxon>Pentapetalae</taxon>
        <taxon>asterids</taxon>
        <taxon>lamiids</taxon>
        <taxon>Gentianales</taxon>
        <taxon>Rubiaceae</taxon>
        <taxon>Rubioideae</taxon>
        <taxon>Spermacoceae</taxon>
        <taxon>Hedyotis-Oldenlandia complex</taxon>
        <taxon>Oldenlandia</taxon>
    </lineage>
</organism>